<dbReference type="SUPFAM" id="SSF56112">
    <property type="entry name" value="Protein kinase-like (PK-like)"/>
    <property type="match status" value="1"/>
</dbReference>
<dbReference type="InterPro" id="IPR047117">
    <property type="entry name" value="PERK1-13-like"/>
</dbReference>
<keyword evidence="6" id="KW-0812">Transmembrane</keyword>
<dbReference type="PROSITE" id="PS50011">
    <property type="entry name" value="PROTEIN_KINASE_DOM"/>
    <property type="match status" value="1"/>
</dbReference>
<proteinExistence type="predicted"/>
<evidence type="ECO:0000256" key="7">
    <source>
        <dbReference type="ARBA" id="ARBA00022741"/>
    </source>
</evidence>
<dbReference type="Gene3D" id="1.10.510.10">
    <property type="entry name" value="Transferase(Phosphotransferase) domain 1"/>
    <property type="match status" value="1"/>
</dbReference>
<evidence type="ECO:0000256" key="3">
    <source>
        <dbReference type="ARBA" id="ARBA00022475"/>
    </source>
</evidence>
<gene>
    <name evidence="15" type="ORF">HID58_093374</name>
</gene>
<organism evidence="15 16">
    <name type="scientific">Brassica napus</name>
    <name type="common">Rape</name>
    <dbReference type="NCBI Taxonomy" id="3708"/>
    <lineage>
        <taxon>Eukaryota</taxon>
        <taxon>Viridiplantae</taxon>
        <taxon>Streptophyta</taxon>
        <taxon>Embryophyta</taxon>
        <taxon>Tracheophyta</taxon>
        <taxon>Spermatophyta</taxon>
        <taxon>Magnoliopsida</taxon>
        <taxon>eudicotyledons</taxon>
        <taxon>Gunneridae</taxon>
        <taxon>Pentapetalae</taxon>
        <taxon>rosids</taxon>
        <taxon>malvids</taxon>
        <taxon>Brassicales</taxon>
        <taxon>Brassicaceae</taxon>
        <taxon>Brassiceae</taxon>
        <taxon>Brassica</taxon>
    </lineage>
</organism>
<feature type="domain" description="Protein kinase" evidence="14">
    <location>
        <begin position="1"/>
        <end position="151"/>
    </location>
</feature>
<dbReference type="EC" id="2.7.11.1" evidence="2"/>
<accession>A0ABQ7XBB9</accession>
<keyword evidence="7" id="KW-0547">Nucleotide-binding</keyword>
<keyword evidence="11" id="KW-0472">Membrane</keyword>
<evidence type="ECO:0000256" key="5">
    <source>
        <dbReference type="ARBA" id="ARBA00022679"/>
    </source>
</evidence>
<evidence type="ECO:0000313" key="16">
    <source>
        <dbReference type="Proteomes" id="UP000824890"/>
    </source>
</evidence>
<evidence type="ECO:0000256" key="2">
    <source>
        <dbReference type="ARBA" id="ARBA00012513"/>
    </source>
</evidence>
<dbReference type="InterPro" id="IPR000719">
    <property type="entry name" value="Prot_kinase_dom"/>
</dbReference>
<comment type="caution">
    <text evidence="15">The sequence shown here is derived from an EMBL/GenBank/DDBJ whole genome shotgun (WGS) entry which is preliminary data.</text>
</comment>
<keyword evidence="9" id="KW-0067">ATP-binding</keyword>
<keyword evidence="4" id="KW-0723">Serine/threonine-protein kinase</keyword>
<evidence type="ECO:0000256" key="6">
    <source>
        <dbReference type="ARBA" id="ARBA00022692"/>
    </source>
</evidence>
<comment type="catalytic activity">
    <reaction evidence="12">
        <text>L-threonyl-[protein] + ATP = O-phospho-L-threonyl-[protein] + ADP + H(+)</text>
        <dbReference type="Rhea" id="RHEA:46608"/>
        <dbReference type="Rhea" id="RHEA-COMP:11060"/>
        <dbReference type="Rhea" id="RHEA-COMP:11605"/>
        <dbReference type="ChEBI" id="CHEBI:15378"/>
        <dbReference type="ChEBI" id="CHEBI:30013"/>
        <dbReference type="ChEBI" id="CHEBI:30616"/>
        <dbReference type="ChEBI" id="CHEBI:61977"/>
        <dbReference type="ChEBI" id="CHEBI:456216"/>
        <dbReference type="EC" id="2.7.11.1"/>
    </reaction>
</comment>
<keyword evidence="10" id="KW-1133">Transmembrane helix</keyword>
<evidence type="ECO:0000256" key="10">
    <source>
        <dbReference type="ARBA" id="ARBA00022989"/>
    </source>
</evidence>
<evidence type="ECO:0000256" key="4">
    <source>
        <dbReference type="ARBA" id="ARBA00022527"/>
    </source>
</evidence>
<evidence type="ECO:0000256" key="8">
    <source>
        <dbReference type="ARBA" id="ARBA00022777"/>
    </source>
</evidence>
<keyword evidence="5" id="KW-0808">Transferase</keyword>
<name>A0ABQ7XBB9_BRANA</name>
<dbReference type="EMBL" id="JAGKQM010000815">
    <property type="protein sequence ID" value="KAH0853251.1"/>
    <property type="molecule type" value="Genomic_DNA"/>
</dbReference>
<dbReference type="InterPro" id="IPR011009">
    <property type="entry name" value="Kinase-like_dom_sf"/>
</dbReference>
<reference evidence="15 16" key="1">
    <citation type="submission" date="2021-05" db="EMBL/GenBank/DDBJ databases">
        <title>Genome Assembly of Synthetic Allotetraploid Brassica napus Reveals Homoeologous Exchanges between Subgenomes.</title>
        <authorList>
            <person name="Davis J.T."/>
        </authorList>
    </citation>
    <scope>NUCLEOTIDE SEQUENCE [LARGE SCALE GENOMIC DNA]</scope>
    <source>
        <strain evidence="16">cv. Da-Ae</strain>
        <tissue evidence="15">Seedling</tissue>
    </source>
</reference>
<keyword evidence="8" id="KW-0418">Kinase</keyword>
<keyword evidence="16" id="KW-1185">Reference proteome</keyword>
<dbReference type="PANTHER" id="PTHR47982">
    <property type="entry name" value="PROLINE-RICH RECEPTOR-LIKE PROTEIN KINASE PERK4"/>
    <property type="match status" value="1"/>
</dbReference>
<protein>
    <recommendedName>
        <fullName evidence="2">non-specific serine/threonine protein kinase</fullName>
        <ecNumber evidence="2">2.7.11.1</ecNumber>
    </recommendedName>
</protein>
<dbReference type="Proteomes" id="UP000824890">
    <property type="component" value="Unassembled WGS sequence"/>
</dbReference>
<evidence type="ECO:0000259" key="14">
    <source>
        <dbReference type="PROSITE" id="PS50011"/>
    </source>
</evidence>
<dbReference type="PANTHER" id="PTHR47982:SF33">
    <property type="entry name" value="PROLINE-RICH RECEPTOR-LIKE PROTEIN KINASE PERK15"/>
    <property type="match status" value="1"/>
</dbReference>
<evidence type="ECO:0000256" key="9">
    <source>
        <dbReference type="ARBA" id="ARBA00022840"/>
    </source>
</evidence>
<evidence type="ECO:0000313" key="15">
    <source>
        <dbReference type="EMBL" id="KAH0853251.1"/>
    </source>
</evidence>
<evidence type="ECO:0000256" key="11">
    <source>
        <dbReference type="ARBA" id="ARBA00023136"/>
    </source>
</evidence>
<comment type="catalytic activity">
    <reaction evidence="13">
        <text>L-seryl-[protein] + ATP = O-phospho-L-seryl-[protein] + ADP + H(+)</text>
        <dbReference type="Rhea" id="RHEA:17989"/>
        <dbReference type="Rhea" id="RHEA-COMP:9863"/>
        <dbReference type="Rhea" id="RHEA-COMP:11604"/>
        <dbReference type="ChEBI" id="CHEBI:15378"/>
        <dbReference type="ChEBI" id="CHEBI:29999"/>
        <dbReference type="ChEBI" id="CHEBI:30616"/>
        <dbReference type="ChEBI" id="CHEBI:83421"/>
        <dbReference type="ChEBI" id="CHEBI:456216"/>
        <dbReference type="EC" id="2.7.11.1"/>
    </reaction>
</comment>
<evidence type="ECO:0000256" key="12">
    <source>
        <dbReference type="ARBA" id="ARBA00047899"/>
    </source>
</evidence>
<evidence type="ECO:0000256" key="1">
    <source>
        <dbReference type="ARBA" id="ARBA00004162"/>
    </source>
</evidence>
<comment type="subcellular location">
    <subcellularLocation>
        <location evidence="1">Cell membrane</location>
        <topology evidence="1">Single-pass membrane protein</topology>
    </subcellularLocation>
</comment>
<keyword evidence="3" id="KW-1003">Cell membrane</keyword>
<sequence length="151" mass="17182">MRGMLLAVILKRRAKLGRYLSSDDDNNLQQWNNQSSFSEMANNLFTYEDLARKRLITSPVSTSLAKAGLVMFTKEIFLMERRKRRPVLNWPKRMKIASGAARELAYLHEDCNPKTIHLDVKAANVLIDDSYEAKAAVTIFELVSCDVDADT</sequence>
<evidence type="ECO:0000256" key="13">
    <source>
        <dbReference type="ARBA" id="ARBA00048679"/>
    </source>
</evidence>